<dbReference type="OrthoDB" id="185373at2759"/>
<keyword evidence="3" id="KW-1185">Reference proteome</keyword>
<dbReference type="InterPro" id="IPR011990">
    <property type="entry name" value="TPR-like_helical_dom_sf"/>
</dbReference>
<evidence type="ECO:0000313" key="3">
    <source>
        <dbReference type="Proteomes" id="UP000703269"/>
    </source>
</evidence>
<dbReference type="Proteomes" id="UP000703269">
    <property type="component" value="Unassembled WGS sequence"/>
</dbReference>
<dbReference type="GO" id="GO:0007005">
    <property type="term" value="P:mitochondrion organization"/>
    <property type="evidence" value="ECO:0007669"/>
    <property type="project" value="TreeGrafter"/>
</dbReference>
<accession>A0A9P3LAN5</accession>
<sequence length="799" mass="88490">MDKEANPATAAGRAHEPAPSAVARAQTTSPPPSHASPRSAATRSAPSPAVPPITPALSDPPSKELMLALSYTPSLKAKQKANLDVRRFLTESQDMADDDRDRVAMHLLSLTSHHDMFTIPTISSLVRDLQARNRLKKIPAGLMASALVSVLKQPTPNGSADELVVYKALSSVLLLSLSSRRPAVAAHSSHKTSHMQTLWVVFKVVRRLIQLGEFKTVMPIFDELVKSGAIPSEALANLPSSGFAHIILTALLRCCVDFGWTSRAAQILLEMPQWELARSPSFDQTLQEVVNYVLDAEEEPNSPMLAAAFMVRIVNNPDIIILPPRVLMRFYDIMHRHGLVEQAMAVWRVTRAPAVVAKHRYPAPNRESFMWLFRAAIREKKLHTARQLVKELVDEEVEIHQLERAYVLIEAASHGFMTYARGLWERWKQDVFVVGDPGTALRLVSLVRNRISSLMLRTKLAQGRTKQSSMLGIPNADADAREASEPSQLDLDLAQDVTPSPVDGISDYPAAPRPADAPEEEHPDLSFEERIAEYRAFAENVVKTLRAAHEPIERAPHKVLNAMSRLYIMLGDVDEGFAMLKLILGGGQVPDVFDVNVALSGLAPLNPRAAARIVERMLRLGIKPDAVTFGTVIHHAVLVNDMPLVTALITRSRQAGIQQLNYKTIGTLIRSAISMPYEEDSPHEERLRSVESLVYSLVDAGYTVSAGIGTDCIHVALRADKPVTAFDFWQLLVDGKVEHTDYKQAALRTRIARNLVRHARAGVLPEAKKRSMLWELGIRPSSDGSLRWLEEEDTKQERP</sequence>
<feature type="region of interest" description="Disordered" evidence="1">
    <location>
        <begin position="1"/>
        <end position="61"/>
    </location>
</feature>
<reference evidence="2 3" key="1">
    <citation type="submission" date="2021-08" db="EMBL/GenBank/DDBJ databases">
        <title>Draft Genome Sequence of Phanerochaete sordida strain YK-624.</title>
        <authorList>
            <person name="Mori T."/>
            <person name="Dohra H."/>
            <person name="Suzuki T."/>
            <person name="Kawagishi H."/>
            <person name="Hirai H."/>
        </authorList>
    </citation>
    <scope>NUCLEOTIDE SEQUENCE [LARGE SCALE GENOMIC DNA]</scope>
    <source>
        <strain evidence="2 3">YK-624</strain>
    </source>
</reference>
<name>A0A9P3LAN5_9APHY</name>
<organism evidence="2 3">
    <name type="scientific">Phanerochaete sordida</name>
    <dbReference type="NCBI Taxonomy" id="48140"/>
    <lineage>
        <taxon>Eukaryota</taxon>
        <taxon>Fungi</taxon>
        <taxon>Dikarya</taxon>
        <taxon>Basidiomycota</taxon>
        <taxon>Agaricomycotina</taxon>
        <taxon>Agaricomycetes</taxon>
        <taxon>Polyporales</taxon>
        <taxon>Phanerochaetaceae</taxon>
        <taxon>Phanerochaete</taxon>
    </lineage>
</organism>
<protein>
    <recommendedName>
        <fullName evidence="4">Pentacotripeptide-repeat region of PRORP domain-containing protein</fullName>
    </recommendedName>
</protein>
<evidence type="ECO:0008006" key="4">
    <source>
        <dbReference type="Google" id="ProtNLM"/>
    </source>
</evidence>
<evidence type="ECO:0000313" key="2">
    <source>
        <dbReference type="EMBL" id="GJE88375.1"/>
    </source>
</evidence>
<dbReference type="PANTHER" id="PTHR47934:SF6">
    <property type="entry name" value="MITOCHONDRIAL GROUP I INTRON SPLICING FACTOR CCM1-RELATED"/>
    <property type="match status" value="1"/>
</dbReference>
<dbReference type="InterPro" id="IPR051114">
    <property type="entry name" value="Mito_RNA_Proc_CCM1"/>
</dbReference>
<dbReference type="PANTHER" id="PTHR47934">
    <property type="entry name" value="PENTATRICOPEPTIDE REPEAT-CONTAINING PROTEIN PET309, MITOCHONDRIAL"/>
    <property type="match status" value="1"/>
</dbReference>
<feature type="region of interest" description="Disordered" evidence="1">
    <location>
        <begin position="500"/>
        <end position="523"/>
    </location>
</feature>
<comment type="caution">
    <text evidence="2">The sequence shown here is derived from an EMBL/GenBank/DDBJ whole genome shotgun (WGS) entry which is preliminary data.</text>
</comment>
<dbReference type="GO" id="GO:0003729">
    <property type="term" value="F:mRNA binding"/>
    <property type="evidence" value="ECO:0007669"/>
    <property type="project" value="TreeGrafter"/>
</dbReference>
<dbReference type="GO" id="GO:0005739">
    <property type="term" value="C:mitochondrion"/>
    <property type="evidence" value="ECO:0007669"/>
    <property type="project" value="TreeGrafter"/>
</dbReference>
<dbReference type="EMBL" id="BPQB01000009">
    <property type="protein sequence ID" value="GJE88375.1"/>
    <property type="molecule type" value="Genomic_DNA"/>
</dbReference>
<evidence type="ECO:0000256" key="1">
    <source>
        <dbReference type="SAM" id="MobiDB-lite"/>
    </source>
</evidence>
<feature type="compositionally biased region" description="Low complexity" evidence="1">
    <location>
        <begin position="35"/>
        <end position="47"/>
    </location>
</feature>
<dbReference type="Gene3D" id="1.25.40.10">
    <property type="entry name" value="Tetratricopeptide repeat domain"/>
    <property type="match status" value="1"/>
</dbReference>
<dbReference type="GO" id="GO:0006396">
    <property type="term" value="P:RNA processing"/>
    <property type="evidence" value="ECO:0007669"/>
    <property type="project" value="TreeGrafter"/>
</dbReference>
<dbReference type="AlphaFoldDB" id="A0A9P3LAN5"/>
<proteinExistence type="predicted"/>
<gene>
    <name evidence="2" type="ORF">PsYK624_044580</name>
</gene>